<feature type="chain" id="PRO_5045293784" evidence="3">
    <location>
        <begin position="22"/>
        <end position="278"/>
    </location>
</feature>
<feature type="transmembrane region" description="Helical" evidence="2">
    <location>
        <begin position="236"/>
        <end position="254"/>
    </location>
</feature>
<feature type="transmembrane region" description="Helical" evidence="2">
    <location>
        <begin position="204"/>
        <end position="224"/>
    </location>
</feature>
<comment type="similarity">
    <text evidence="1">Belongs to the EamA transporter family.</text>
</comment>
<feature type="transmembrane region" description="Helical" evidence="2">
    <location>
        <begin position="56"/>
        <end position="74"/>
    </location>
</feature>
<gene>
    <name evidence="5" type="ORF">J2S55_008225</name>
</gene>
<protein>
    <submittedName>
        <fullName evidence="5">Drug/metabolite transporter (DMT)-like permease</fullName>
    </submittedName>
</protein>
<feature type="signal peptide" evidence="3">
    <location>
        <begin position="1"/>
        <end position="21"/>
    </location>
</feature>
<evidence type="ECO:0000313" key="6">
    <source>
        <dbReference type="Proteomes" id="UP001230426"/>
    </source>
</evidence>
<evidence type="ECO:0000259" key="4">
    <source>
        <dbReference type="Pfam" id="PF00892"/>
    </source>
</evidence>
<sequence length="278" mass="28703">MFSAAAVLFAGLLHATWNALAKAVPDRHAAFGVMGITQSLICLPLLPFVAPPAPGSWPYGIASIAMQLVYMLLLIRSYELGDFGQVYPIARGSAPLLVAVVVTFLGERLTILQVCGLATTCGGLAALALAGAGSQRMPSRQAVTAAVLTGATIATYTVVDGIGVRESGTALGYTVWMFAVEGVLAFALMAAVRGRAIVSASRDRWRVSAGGGAISMLSYGLVLWAQTGSALAEVAALRETGILWGALIGAMFFAERLGPRRIAAAGIVTVGVILLSTH</sequence>
<comment type="caution">
    <text evidence="5">The sequence shown here is derived from an EMBL/GenBank/DDBJ whole genome shotgun (WGS) entry which is preliminary data.</text>
</comment>
<keyword evidence="2" id="KW-0472">Membrane</keyword>
<evidence type="ECO:0000256" key="2">
    <source>
        <dbReference type="SAM" id="Phobius"/>
    </source>
</evidence>
<feature type="transmembrane region" description="Helical" evidence="2">
    <location>
        <begin position="86"/>
        <end position="105"/>
    </location>
</feature>
<dbReference type="Proteomes" id="UP001230426">
    <property type="component" value="Unassembled WGS sequence"/>
</dbReference>
<dbReference type="InterPro" id="IPR000620">
    <property type="entry name" value="EamA_dom"/>
</dbReference>
<dbReference type="InterPro" id="IPR037185">
    <property type="entry name" value="EmrE-like"/>
</dbReference>
<accession>A0ABT9RI50</accession>
<feature type="domain" description="EamA" evidence="4">
    <location>
        <begin position="143"/>
        <end position="277"/>
    </location>
</feature>
<evidence type="ECO:0000256" key="3">
    <source>
        <dbReference type="SAM" id="SignalP"/>
    </source>
</evidence>
<dbReference type="RefSeq" id="WP_306872333.1">
    <property type="nucleotide sequence ID" value="NZ_JAUSRB010000002.1"/>
</dbReference>
<dbReference type="EMBL" id="JAUSRB010000002">
    <property type="protein sequence ID" value="MDP9868959.1"/>
    <property type="molecule type" value="Genomic_DNA"/>
</dbReference>
<evidence type="ECO:0000313" key="5">
    <source>
        <dbReference type="EMBL" id="MDP9868959.1"/>
    </source>
</evidence>
<evidence type="ECO:0000256" key="1">
    <source>
        <dbReference type="ARBA" id="ARBA00007362"/>
    </source>
</evidence>
<dbReference type="SUPFAM" id="SSF103481">
    <property type="entry name" value="Multidrug resistance efflux transporter EmrE"/>
    <property type="match status" value="2"/>
</dbReference>
<keyword evidence="2" id="KW-0812">Transmembrane</keyword>
<feature type="transmembrane region" description="Helical" evidence="2">
    <location>
        <begin position="111"/>
        <end position="130"/>
    </location>
</feature>
<proteinExistence type="inferred from homology"/>
<dbReference type="Pfam" id="PF00892">
    <property type="entry name" value="EamA"/>
    <property type="match status" value="1"/>
</dbReference>
<organism evidence="5 6">
    <name type="scientific">Streptosporangium brasiliense</name>
    <dbReference type="NCBI Taxonomy" id="47480"/>
    <lineage>
        <taxon>Bacteria</taxon>
        <taxon>Bacillati</taxon>
        <taxon>Actinomycetota</taxon>
        <taxon>Actinomycetes</taxon>
        <taxon>Streptosporangiales</taxon>
        <taxon>Streptosporangiaceae</taxon>
        <taxon>Streptosporangium</taxon>
    </lineage>
</organism>
<feature type="transmembrane region" description="Helical" evidence="2">
    <location>
        <begin position="142"/>
        <end position="159"/>
    </location>
</feature>
<keyword evidence="2" id="KW-1133">Transmembrane helix</keyword>
<dbReference type="Gene3D" id="1.10.3730.20">
    <property type="match status" value="2"/>
</dbReference>
<keyword evidence="3" id="KW-0732">Signal</keyword>
<name>A0ABT9RI50_9ACTN</name>
<reference evidence="5 6" key="1">
    <citation type="submission" date="2023-07" db="EMBL/GenBank/DDBJ databases">
        <title>Sequencing the genomes of 1000 actinobacteria strains.</title>
        <authorList>
            <person name="Klenk H.-P."/>
        </authorList>
    </citation>
    <scope>NUCLEOTIDE SEQUENCE [LARGE SCALE GENOMIC DNA]</scope>
    <source>
        <strain evidence="5 6">DSM 44109</strain>
    </source>
</reference>
<keyword evidence="6" id="KW-1185">Reference proteome</keyword>
<feature type="transmembrane region" description="Helical" evidence="2">
    <location>
        <begin position="171"/>
        <end position="192"/>
    </location>
</feature>